<organism evidence="7 8">
    <name type="scientific">Helicobacter mastomyrinus</name>
    <dbReference type="NCBI Taxonomy" id="287948"/>
    <lineage>
        <taxon>Bacteria</taxon>
        <taxon>Pseudomonadati</taxon>
        <taxon>Campylobacterota</taxon>
        <taxon>Epsilonproteobacteria</taxon>
        <taxon>Campylobacterales</taxon>
        <taxon>Helicobacteraceae</taxon>
        <taxon>Helicobacter</taxon>
    </lineage>
</organism>
<evidence type="ECO:0000256" key="4">
    <source>
        <dbReference type="ARBA" id="ARBA00033164"/>
    </source>
</evidence>
<dbReference type="InterPro" id="IPR006145">
    <property type="entry name" value="PsdUridine_synth_RsuA/RluA"/>
</dbReference>
<keyword evidence="8" id="KW-1185">Reference proteome</keyword>
<dbReference type="RefSeq" id="WP_300446822.1">
    <property type="nucleotide sequence ID" value="NZ_CP145316.1"/>
</dbReference>
<dbReference type="Proteomes" id="UP001434737">
    <property type="component" value="Chromosome"/>
</dbReference>
<dbReference type="SUPFAM" id="SSF55120">
    <property type="entry name" value="Pseudouridine synthase"/>
    <property type="match status" value="1"/>
</dbReference>
<evidence type="ECO:0000313" key="8">
    <source>
        <dbReference type="Proteomes" id="UP001434737"/>
    </source>
</evidence>
<dbReference type="Pfam" id="PF00849">
    <property type="entry name" value="PseudoU_synth_2"/>
    <property type="match status" value="1"/>
</dbReference>
<dbReference type="CDD" id="cd02869">
    <property type="entry name" value="PseudoU_synth_RluA_like"/>
    <property type="match status" value="1"/>
</dbReference>
<sequence length="246" mass="27958">MLKDKAYKVLAHNHQLSHKQAKALIDQGLVRLGGQKLTLARAEVPYSATFEILSVKKPQVLFSDENILALAKPPFIESYDLCAMFEGWSLLHRLDRETSGVILLIKENSAFHKRAKRAFKDKEVYKEYIALLHGRLMDSIQIEKPILTIKKGFAKSYIDKNGLEAHTQLTPLAIVGKKTLVQAVITTGRTHQIRVHTQSIKYPIYGDRIYGIADNAPRLMLHAHKIALLDYEFISPVPQELQMEHL</sequence>
<accession>A0ABZ3F5R7</accession>
<evidence type="ECO:0000256" key="5">
    <source>
        <dbReference type="PROSITE-ProRule" id="PRU00182"/>
    </source>
</evidence>
<proteinExistence type="inferred from homology"/>
<dbReference type="PANTHER" id="PTHR21600:SF44">
    <property type="entry name" value="RIBOSOMAL LARGE SUBUNIT PSEUDOURIDINE SYNTHASE D"/>
    <property type="match status" value="1"/>
</dbReference>
<comment type="similarity">
    <text evidence="2">Belongs to the pseudouridine synthase RluA family.</text>
</comment>
<dbReference type="PROSITE" id="PS50889">
    <property type="entry name" value="S4"/>
    <property type="match status" value="1"/>
</dbReference>
<evidence type="ECO:0000256" key="2">
    <source>
        <dbReference type="ARBA" id="ARBA00010876"/>
    </source>
</evidence>
<dbReference type="PANTHER" id="PTHR21600">
    <property type="entry name" value="MITOCHONDRIAL RNA PSEUDOURIDINE SYNTHASE"/>
    <property type="match status" value="1"/>
</dbReference>
<keyword evidence="5" id="KW-0694">RNA-binding</keyword>
<evidence type="ECO:0000259" key="6">
    <source>
        <dbReference type="Pfam" id="PF00849"/>
    </source>
</evidence>
<evidence type="ECO:0000256" key="1">
    <source>
        <dbReference type="ARBA" id="ARBA00000073"/>
    </source>
</evidence>
<dbReference type="InterPro" id="IPR050188">
    <property type="entry name" value="RluA_PseudoU_synthase"/>
</dbReference>
<dbReference type="InterPro" id="IPR020103">
    <property type="entry name" value="PsdUridine_synth_cat_dom_sf"/>
</dbReference>
<dbReference type="EMBL" id="CP145316">
    <property type="protein sequence ID" value="XAM18524.1"/>
    <property type="molecule type" value="Genomic_DNA"/>
</dbReference>
<comment type="catalytic activity">
    <reaction evidence="1">
        <text>a uridine in RNA = a pseudouridine in RNA</text>
        <dbReference type="Rhea" id="RHEA:48348"/>
        <dbReference type="Rhea" id="RHEA-COMP:12068"/>
        <dbReference type="Rhea" id="RHEA-COMP:12069"/>
        <dbReference type="ChEBI" id="CHEBI:65314"/>
        <dbReference type="ChEBI" id="CHEBI:65315"/>
    </reaction>
</comment>
<dbReference type="Gene3D" id="3.30.2350.10">
    <property type="entry name" value="Pseudouridine synthase"/>
    <property type="match status" value="1"/>
</dbReference>
<gene>
    <name evidence="7" type="ORF">V3I05_02265</name>
</gene>
<evidence type="ECO:0000256" key="3">
    <source>
        <dbReference type="ARBA" id="ARBA00031870"/>
    </source>
</evidence>
<dbReference type="GO" id="GO:0016853">
    <property type="term" value="F:isomerase activity"/>
    <property type="evidence" value="ECO:0007669"/>
    <property type="project" value="UniProtKB-KW"/>
</dbReference>
<protein>
    <recommendedName>
        <fullName evidence="3">RNA pseudouridylate synthase</fullName>
    </recommendedName>
    <alternativeName>
        <fullName evidence="4">RNA-uridine isomerase</fullName>
    </alternativeName>
</protein>
<keyword evidence="7" id="KW-0413">Isomerase</keyword>
<feature type="domain" description="Pseudouridine synthase RsuA/RluA-like" evidence="6">
    <location>
        <begin position="88"/>
        <end position="198"/>
    </location>
</feature>
<name>A0ABZ3F5R7_9HELI</name>
<reference evidence="7 8" key="1">
    <citation type="submission" date="2024-02" db="EMBL/GenBank/DDBJ databases">
        <title>Genome and pathogenicity analysis of Helicobacter mastomyrinus isolated from mice.</title>
        <authorList>
            <person name="Zhu L."/>
        </authorList>
    </citation>
    <scope>NUCLEOTIDE SEQUENCE [LARGE SCALE GENOMIC DNA]</scope>
    <source>
        <strain evidence="7 8">Hm-17</strain>
    </source>
</reference>
<evidence type="ECO:0000313" key="7">
    <source>
        <dbReference type="EMBL" id="XAM18524.1"/>
    </source>
</evidence>